<dbReference type="EMBL" id="CAUOFW020005946">
    <property type="protein sequence ID" value="CAK9172289.1"/>
    <property type="molecule type" value="Genomic_DNA"/>
</dbReference>
<keyword evidence="5" id="KW-1185">Reference proteome</keyword>
<feature type="domain" description="Nudix hydrolase" evidence="3">
    <location>
        <begin position="424"/>
        <end position="565"/>
    </location>
</feature>
<comment type="caution">
    <text evidence="4">The sequence shown here is derived from an EMBL/GenBank/DDBJ whole genome shotgun (WGS) entry which is preliminary data.</text>
</comment>
<dbReference type="CDD" id="cd03676">
    <property type="entry name" value="NUDIX_Tnr3_like"/>
    <property type="match status" value="1"/>
</dbReference>
<dbReference type="PROSITE" id="PS51462">
    <property type="entry name" value="NUDIX"/>
    <property type="match status" value="1"/>
</dbReference>
<dbReference type="InterPro" id="IPR015797">
    <property type="entry name" value="NUDIX_hydrolase-like_dom_sf"/>
</dbReference>
<dbReference type="FunFam" id="3.90.79.10:FF:000019">
    <property type="entry name" value="Thiamin pyrophosphokinase, putative"/>
    <property type="match status" value="1"/>
</dbReference>
<dbReference type="GO" id="GO:0044715">
    <property type="term" value="F:8-oxo-dGDP phosphatase activity"/>
    <property type="evidence" value="ECO:0007669"/>
    <property type="project" value="UniProtKB-ARBA"/>
</dbReference>
<dbReference type="Pfam" id="PF15916">
    <property type="entry name" value="DUF4743"/>
    <property type="match status" value="2"/>
</dbReference>
<evidence type="ECO:0000313" key="4">
    <source>
        <dbReference type="EMBL" id="CAK9172289.1"/>
    </source>
</evidence>
<accession>A0ABC8TZR4</accession>
<dbReference type="InterPro" id="IPR000086">
    <property type="entry name" value="NUDIX_hydrolase_dom"/>
</dbReference>
<protein>
    <recommendedName>
        <fullName evidence="3">Nudix hydrolase domain-containing protein</fullName>
    </recommendedName>
</protein>
<evidence type="ECO:0000256" key="1">
    <source>
        <dbReference type="ARBA" id="ARBA00003778"/>
    </source>
</evidence>
<evidence type="ECO:0000259" key="3">
    <source>
        <dbReference type="PROSITE" id="PS51462"/>
    </source>
</evidence>
<dbReference type="Gene3D" id="3.30.750.160">
    <property type="match status" value="1"/>
</dbReference>
<reference evidence="4 5" key="1">
    <citation type="submission" date="2024-02" db="EMBL/GenBank/DDBJ databases">
        <authorList>
            <person name="Vignale AGUSTIN F."/>
            <person name="Sosa J E."/>
            <person name="Modenutti C."/>
        </authorList>
    </citation>
    <scope>NUCLEOTIDE SEQUENCE [LARGE SCALE GENOMIC DNA]</scope>
</reference>
<dbReference type="SUPFAM" id="SSF55811">
    <property type="entry name" value="Nudix"/>
    <property type="match status" value="1"/>
</dbReference>
<comment type="function">
    <text evidence="1">Probably mediates the hydrolysis of some nucleoside diphosphate derivatives.</text>
</comment>
<dbReference type="PANTHER" id="PTHR13622">
    <property type="entry name" value="THIAMIN PYROPHOSPHOKINASE"/>
    <property type="match status" value="1"/>
</dbReference>
<dbReference type="AlphaFoldDB" id="A0ABC8TZR4"/>
<name>A0ABC8TZR4_9AQUA</name>
<evidence type="ECO:0000313" key="5">
    <source>
        <dbReference type="Proteomes" id="UP001642360"/>
    </source>
</evidence>
<sequence length="593" mass="66978">MAMACNHSYHLLSPKLQTSLCNSPIFSYSSLKFPLGSTSHSPIRVSSRTIAPPTTSSFTWEDIFQIAQEQRDDSSDLQGFFDRVAYCNRNPEKHSDFIPFVIEDQIIGYVHNDFTNHLRRFVDVFVFINDNSYGSHFGYHVTLHPSLTTPDDRSSAVDNVVKCLGEELFPRIQNERYPVMSSYGTPVFFSLERAAAPYFGIKVPFAFFRLLSSVDYPAREMAMACNHSYHLLSPKLQTSLCNSPIFSYSSLKFPLGSTSHSPIRVSSRTIAPPTTSSFTWEDIFQIAQEQRDDSSDLQGFFDRVAYCNRNPEKHSDFIPFVIEDQIIGYVHNDFTNHLRRFVDVFVFINDNSYGSHFGYHVTLHPSLTTPDDRSSAVDNVVKCLGEELFPRIQNEQRYPVMSSYGTPVFFSLERAAAPYFGIKVYGVHLNGYVERDGQKYLWIAKRSDLRPTYPGMLDHIAAGGLPHGVSCGEHLVKESEEEAGIPSSIANKAIPVGAISYTDINGYIYKRDVVFCYDLKLPEGFTPKNQDGEAESFKLIPATLAANIVRRGQIFKANCNLSMIDFLVQHGYIKPEDFGYLKLVQSLRSGDCS</sequence>
<comment type="similarity">
    <text evidence="2">Belongs to the Nudix hydrolase family.</text>
</comment>
<evidence type="ECO:0000256" key="2">
    <source>
        <dbReference type="ARBA" id="ARBA00005582"/>
    </source>
</evidence>
<dbReference type="Proteomes" id="UP001642360">
    <property type="component" value="Unassembled WGS sequence"/>
</dbReference>
<dbReference type="PANTHER" id="PTHR13622:SF8">
    <property type="entry name" value="THIAMIN PYROPHOSPHOKINASE 1"/>
    <property type="match status" value="1"/>
</dbReference>
<gene>
    <name evidence="4" type="ORF">ILEXP_LOCUS41930</name>
</gene>
<proteinExistence type="inferred from homology"/>
<dbReference type="InterPro" id="IPR031804">
    <property type="entry name" value="DUF4743"/>
</dbReference>
<organism evidence="4 5">
    <name type="scientific">Ilex paraguariensis</name>
    <name type="common">yerba mate</name>
    <dbReference type="NCBI Taxonomy" id="185542"/>
    <lineage>
        <taxon>Eukaryota</taxon>
        <taxon>Viridiplantae</taxon>
        <taxon>Streptophyta</taxon>
        <taxon>Embryophyta</taxon>
        <taxon>Tracheophyta</taxon>
        <taxon>Spermatophyta</taxon>
        <taxon>Magnoliopsida</taxon>
        <taxon>eudicotyledons</taxon>
        <taxon>Gunneridae</taxon>
        <taxon>Pentapetalae</taxon>
        <taxon>asterids</taxon>
        <taxon>campanulids</taxon>
        <taxon>Aquifoliales</taxon>
        <taxon>Aquifoliaceae</taxon>
        <taxon>Ilex</taxon>
    </lineage>
</organism>
<dbReference type="Gene3D" id="3.90.79.10">
    <property type="entry name" value="Nucleoside Triphosphate Pyrophosphohydrolase"/>
    <property type="match status" value="1"/>
</dbReference>